<evidence type="ECO:0000313" key="2">
    <source>
        <dbReference type="Proteomes" id="UP000664940"/>
    </source>
</evidence>
<protein>
    <submittedName>
        <fullName evidence="1">Uncharacterized protein</fullName>
    </submittedName>
</protein>
<organism evidence="1 2">
    <name type="scientific">Phyllostomus discolor</name>
    <name type="common">pale spear-nosed bat</name>
    <dbReference type="NCBI Taxonomy" id="89673"/>
    <lineage>
        <taxon>Eukaryota</taxon>
        <taxon>Metazoa</taxon>
        <taxon>Chordata</taxon>
        <taxon>Craniata</taxon>
        <taxon>Vertebrata</taxon>
        <taxon>Euteleostomi</taxon>
        <taxon>Mammalia</taxon>
        <taxon>Eutheria</taxon>
        <taxon>Laurasiatheria</taxon>
        <taxon>Chiroptera</taxon>
        <taxon>Yangochiroptera</taxon>
        <taxon>Phyllostomidae</taxon>
        <taxon>Phyllostominae</taxon>
        <taxon>Phyllostomus</taxon>
    </lineage>
</organism>
<accession>A0A834ALB2</accession>
<dbReference type="Proteomes" id="UP000664940">
    <property type="component" value="Unassembled WGS sequence"/>
</dbReference>
<dbReference type="AlphaFoldDB" id="A0A834ALB2"/>
<reference evidence="1 2" key="1">
    <citation type="journal article" date="2020" name="Nature">
        <title>Six reference-quality genomes reveal evolution of bat adaptations.</title>
        <authorList>
            <person name="Jebb D."/>
            <person name="Huang Z."/>
            <person name="Pippel M."/>
            <person name="Hughes G.M."/>
            <person name="Lavrichenko K."/>
            <person name="Devanna P."/>
            <person name="Winkler S."/>
            <person name="Jermiin L.S."/>
            <person name="Skirmuntt E.C."/>
            <person name="Katzourakis A."/>
            <person name="Burkitt-Gray L."/>
            <person name="Ray D.A."/>
            <person name="Sullivan K.A.M."/>
            <person name="Roscito J.G."/>
            <person name="Kirilenko B.M."/>
            <person name="Davalos L.M."/>
            <person name="Corthals A.P."/>
            <person name="Power M.L."/>
            <person name="Jones G."/>
            <person name="Ransome R.D."/>
            <person name="Dechmann D.K.N."/>
            <person name="Locatelli A.G."/>
            <person name="Puechmaille S.J."/>
            <person name="Fedrigo O."/>
            <person name="Jarvis E.D."/>
            <person name="Hiller M."/>
            <person name="Vernes S.C."/>
            <person name="Myers E.W."/>
            <person name="Teeling E.C."/>
        </authorList>
    </citation>
    <scope>NUCLEOTIDE SEQUENCE [LARGE SCALE GENOMIC DNA]</scope>
    <source>
        <strain evidence="1">Bat1K_MPI-CBG_1</strain>
    </source>
</reference>
<comment type="caution">
    <text evidence="1">The sequence shown here is derived from an EMBL/GenBank/DDBJ whole genome shotgun (WGS) entry which is preliminary data.</text>
</comment>
<proteinExistence type="predicted"/>
<sequence length="120" mass="13583">MSFHSTSFLNMWKSQGLNLKKASHVSDSIASHLKVGVRNRTAKQSPRCKVCFSDGYTVMNITQMYLLGFSQDLMLLVLLELLDSFWLQVQNKEADISWLRGISCLSLLSTTCHRIGLDLN</sequence>
<dbReference type="EMBL" id="JABVXQ010000004">
    <property type="protein sequence ID" value="KAF6114525.1"/>
    <property type="molecule type" value="Genomic_DNA"/>
</dbReference>
<evidence type="ECO:0000313" key="1">
    <source>
        <dbReference type="EMBL" id="KAF6114525.1"/>
    </source>
</evidence>
<name>A0A834ALB2_9CHIR</name>
<gene>
    <name evidence="1" type="ORF">HJG60_010506</name>
</gene>